<keyword evidence="2" id="KW-0812">Transmembrane</keyword>
<organism evidence="3 4">
    <name type="scientific">Olea europaea subsp. europaea</name>
    <dbReference type="NCBI Taxonomy" id="158383"/>
    <lineage>
        <taxon>Eukaryota</taxon>
        <taxon>Viridiplantae</taxon>
        <taxon>Streptophyta</taxon>
        <taxon>Embryophyta</taxon>
        <taxon>Tracheophyta</taxon>
        <taxon>Spermatophyta</taxon>
        <taxon>Magnoliopsida</taxon>
        <taxon>eudicotyledons</taxon>
        <taxon>Gunneridae</taxon>
        <taxon>Pentapetalae</taxon>
        <taxon>asterids</taxon>
        <taxon>lamiids</taxon>
        <taxon>Lamiales</taxon>
        <taxon>Oleaceae</taxon>
        <taxon>Oleeae</taxon>
        <taxon>Olea</taxon>
    </lineage>
</organism>
<proteinExistence type="predicted"/>
<feature type="region of interest" description="Disordered" evidence="1">
    <location>
        <begin position="163"/>
        <end position="196"/>
    </location>
</feature>
<evidence type="ECO:0000313" key="4">
    <source>
        <dbReference type="Proteomes" id="UP000594638"/>
    </source>
</evidence>
<evidence type="ECO:0000256" key="1">
    <source>
        <dbReference type="SAM" id="MobiDB-lite"/>
    </source>
</evidence>
<feature type="compositionally biased region" description="Polar residues" evidence="1">
    <location>
        <begin position="163"/>
        <end position="189"/>
    </location>
</feature>
<dbReference type="Gene3D" id="3.30.450.50">
    <property type="entry name" value="Longin domain"/>
    <property type="match status" value="1"/>
</dbReference>
<evidence type="ECO:0000256" key="2">
    <source>
        <dbReference type="SAM" id="Phobius"/>
    </source>
</evidence>
<dbReference type="InterPro" id="IPR044783">
    <property type="entry name" value="PHYL"/>
</dbReference>
<sequence>MIQYRVDPKITAQISLSLRLVAVVGKSQVLEICNQLNLEFQGDRVLYAYNDADHEIENLAALCLEMTPPYHRWYFQTMNKKTFGFLMEDGYVYFAIVNESLGNPGFLRFLENLKDEFRKVAKRSSNRSMSNLNSVCLQEQLVPAIKSMVASLEQLSVTGSEWQAETSELSPSPSNNANGPIETRASSTKAPLLGKLSKQEKKQMKEHVIVMKHIELEEHRKSTDRVMVDSGAIDSNDQGPSVSPVSLHKDIGSMRRSSSQNFQKKWCRHVRIVLAIDALVCLLLFLVWLGICHGVKCIR</sequence>
<reference evidence="3 4" key="1">
    <citation type="submission" date="2019-12" db="EMBL/GenBank/DDBJ databases">
        <authorList>
            <person name="Alioto T."/>
            <person name="Alioto T."/>
            <person name="Gomez Garrido J."/>
        </authorList>
    </citation>
    <scope>NUCLEOTIDE SEQUENCE [LARGE SCALE GENOMIC DNA]</scope>
</reference>
<dbReference type="PANTHER" id="PTHR47461">
    <property type="entry name" value="PHYTOLONGIN PHYL1.2"/>
    <property type="match status" value="1"/>
</dbReference>
<evidence type="ECO:0000313" key="3">
    <source>
        <dbReference type="EMBL" id="CAA2987122.1"/>
    </source>
</evidence>
<dbReference type="GO" id="GO:0016020">
    <property type="term" value="C:membrane"/>
    <property type="evidence" value="ECO:0007669"/>
    <property type="project" value="InterPro"/>
</dbReference>
<dbReference type="SUPFAM" id="SSF64356">
    <property type="entry name" value="SNARE-like"/>
    <property type="match status" value="1"/>
</dbReference>
<dbReference type="AlphaFoldDB" id="A0A8S0S6M8"/>
<keyword evidence="4" id="KW-1185">Reference proteome</keyword>
<dbReference type="PANTHER" id="PTHR47461:SF1">
    <property type="entry name" value="PHYTOLONGIN PHYL1.2"/>
    <property type="match status" value="1"/>
</dbReference>
<dbReference type="InterPro" id="IPR011012">
    <property type="entry name" value="Longin-like_dom_sf"/>
</dbReference>
<comment type="caution">
    <text evidence="3">The sequence shown here is derived from an EMBL/GenBank/DDBJ whole genome shotgun (WGS) entry which is preliminary data.</text>
</comment>
<gene>
    <name evidence="3" type="ORF">OLEA9_A060868</name>
</gene>
<dbReference type="OrthoDB" id="1871923at2759"/>
<name>A0A8S0S6M8_OLEEU</name>
<dbReference type="EMBL" id="CACTIH010003904">
    <property type="protein sequence ID" value="CAA2987122.1"/>
    <property type="molecule type" value="Genomic_DNA"/>
</dbReference>
<protein>
    <submittedName>
        <fullName evidence="3">Phytolongin</fullName>
    </submittedName>
</protein>
<dbReference type="Gramene" id="OE9A060868T1">
    <property type="protein sequence ID" value="OE9A060868C1"/>
    <property type="gene ID" value="OE9A060868"/>
</dbReference>
<keyword evidence="2" id="KW-0472">Membrane</keyword>
<dbReference type="Proteomes" id="UP000594638">
    <property type="component" value="Unassembled WGS sequence"/>
</dbReference>
<feature type="transmembrane region" description="Helical" evidence="2">
    <location>
        <begin position="272"/>
        <end position="291"/>
    </location>
</feature>
<keyword evidence="2" id="KW-1133">Transmembrane helix</keyword>
<accession>A0A8S0S6M8</accession>